<dbReference type="Gramene" id="Pp3c8_12430V3.1">
    <property type="protein sequence ID" value="PAC:32964820.CDS.1"/>
    <property type="gene ID" value="Pp3c8_12430"/>
</dbReference>
<reference evidence="1 3" key="2">
    <citation type="journal article" date="2018" name="Plant J.">
        <title>The Physcomitrella patens chromosome-scale assembly reveals moss genome structure and evolution.</title>
        <authorList>
            <person name="Lang D."/>
            <person name="Ullrich K.K."/>
            <person name="Murat F."/>
            <person name="Fuchs J."/>
            <person name="Jenkins J."/>
            <person name="Haas F.B."/>
            <person name="Piednoel M."/>
            <person name="Gundlach H."/>
            <person name="Van Bel M."/>
            <person name="Meyberg R."/>
            <person name="Vives C."/>
            <person name="Morata J."/>
            <person name="Symeonidi A."/>
            <person name="Hiss M."/>
            <person name="Muchero W."/>
            <person name="Kamisugi Y."/>
            <person name="Saleh O."/>
            <person name="Blanc G."/>
            <person name="Decker E.L."/>
            <person name="van Gessel N."/>
            <person name="Grimwood J."/>
            <person name="Hayes R.D."/>
            <person name="Graham S.W."/>
            <person name="Gunter L.E."/>
            <person name="McDaniel S.F."/>
            <person name="Hoernstein S.N.W."/>
            <person name="Larsson A."/>
            <person name="Li F.W."/>
            <person name="Perroud P.F."/>
            <person name="Phillips J."/>
            <person name="Ranjan P."/>
            <person name="Rokshar D.S."/>
            <person name="Rothfels C.J."/>
            <person name="Schneider L."/>
            <person name="Shu S."/>
            <person name="Stevenson D.W."/>
            <person name="Thummler F."/>
            <person name="Tillich M."/>
            <person name="Villarreal Aguilar J.C."/>
            <person name="Widiez T."/>
            <person name="Wong G.K."/>
            <person name="Wymore A."/>
            <person name="Zhang Y."/>
            <person name="Zimmer A.D."/>
            <person name="Quatrano R.S."/>
            <person name="Mayer K.F.X."/>
            <person name="Goodstein D."/>
            <person name="Casacuberta J.M."/>
            <person name="Vandepoele K."/>
            <person name="Reski R."/>
            <person name="Cuming A.C."/>
            <person name="Tuskan G.A."/>
            <person name="Maumus F."/>
            <person name="Salse J."/>
            <person name="Schmutz J."/>
            <person name="Rensing S.A."/>
        </authorList>
    </citation>
    <scope>NUCLEOTIDE SEQUENCE [LARGE SCALE GENOMIC DNA]</scope>
    <source>
        <strain evidence="2 3">cv. Gransden 2004</strain>
    </source>
</reference>
<dbReference type="AlphaFoldDB" id="A0A2K1K6X8"/>
<dbReference type="Proteomes" id="UP000006727">
    <property type="component" value="Chromosome 8"/>
</dbReference>
<sequence length="140" mass="15244">MSCAEPTCGSINCGCKLCSSRQQRHGATSQSTYLAPSLRSPRRIDNHTTSANTAECAVIFQDACGSQLSLHNYAQFSFSTGTLIRSSSKLSPISIGFRELMCSHCQIQCVISPKLVPQLPQRGVSELSYVAEFKRLGYFG</sequence>
<evidence type="ECO:0000313" key="2">
    <source>
        <dbReference type="EnsemblPlants" id="PAC:32964820.CDS.1"/>
    </source>
</evidence>
<gene>
    <name evidence="1" type="ORF">PHYPA_011439</name>
</gene>
<dbReference type="InParanoid" id="A0A2K1K6X8"/>
<reference evidence="2" key="3">
    <citation type="submission" date="2020-12" db="UniProtKB">
        <authorList>
            <consortium name="EnsemblPlants"/>
        </authorList>
    </citation>
    <scope>IDENTIFICATION</scope>
</reference>
<evidence type="ECO:0000313" key="1">
    <source>
        <dbReference type="EMBL" id="PNR49543.1"/>
    </source>
</evidence>
<dbReference type="EMBL" id="ABEU02000008">
    <property type="protein sequence ID" value="PNR49543.1"/>
    <property type="molecule type" value="Genomic_DNA"/>
</dbReference>
<dbReference type="EnsemblPlants" id="Pp3c8_12430V3.1">
    <property type="protein sequence ID" value="PAC:32964820.CDS.1"/>
    <property type="gene ID" value="Pp3c8_12430"/>
</dbReference>
<evidence type="ECO:0000313" key="3">
    <source>
        <dbReference type="Proteomes" id="UP000006727"/>
    </source>
</evidence>
<protein>
    <submittedName>
        <fullName evidence="1 2">Uncharacterized protein</fullName>
    </submittedName>
</protein>
<accession>A0A2K1K6X8</accession>
<reference evidence="1 3" key="1">
    <citation type="journal article" date="2008" name="Science">
        <title>The Physcomitrella genome reveals evolutionary insights into the conquest of land by plants.</title>
        <authorList>
            <person name="Rensing S."/>
            <person name="Lang D."/>
            <person name="Zimmer A."/>
            <person name="Terry A."/>
            <person name="Salamov A."/>
            <person name="Shapiro H."/>
            <person name="Nishiyama T."/>
            <person name="Perroud P.-F."/>
            <person name="Lindquist E."/>
            <person name="Kamisugi Y."/>
            <person name="Tanahashi T."/>
            <person name="Sakakibara K."/>
            <person name="Fujita T."/>
            <person name="Oishi K."/>
            <person name="Shin-I T."/>
            <person name="Kuroki Y."/>
            <person name="Toyoda A."/>
            <person name="Suzuki Y."/>
            <person name="Hashimoto A."/>
            <person name="Yamaguchi K."/>
            <person name="Sugano A."/>
            <person name="Kohara Y."/>
            <person name="Fujiyama A."/>
            <person name="Anterola A."/>
            <person name="Aoki S."/>
            <person name="Ashton N."/>
            <person name="Barbazuk W.B."/>
            <person name="Barker E."/>
            <person name="Bennetzen J."/>
            <person name="Bezanilla M."/>
            <person name="Blankenship R."/>
            <person name="Cho S.H."/>
            <person name="Dutcher S."/>
            <person name="Estelle M."/>
            <person name="Fawcett J.A."/>
            <person name="Gundlach H."/>
            <person name="Hanada K."/>
            <person name="Heyl A."/>
            <person name="Hicks K.A."/>
            <person name="Hugh J."/>
            <person name="Lohr M."/>
            <person name="Mayer K."/>
            <person name="Melkozernov A."/>
            <person name="Murata T."/>
            <person name="Nelson D."/>
            <person name="Pils B."/>
            <person name="Prigge M."/>
            <person name="Reiss B."/>
            <person name="Renner T."/>
            <person name="Rombauts S."/>
            <person name="Rushton P."/>
            <person name="Sanderfoot A."/>
            <person name="Schween G."/>
            <person name="Shiu S.-H."/>
            <person name="Stueber K."/>
            <person name="Theodoulou F.L."/>
            <person name="Tu H."/>
            <person name="Van de Peer Y."/>
            <person name="Verrier P.J."/>
            <person name="Waters E."/>
            <person name="Wood A."/>
            <person name="Yang L."/>
            <person name="Cove D."/>
            <person name="Cuming A."/>
            <person name="Hasebe M."/>
            <person name="Lucas S."/>
            <person name="Mishler D.B."/>
            <person name="Reski R."/>
            <person name="Grigoriev I."/>
            <person name="Quatrano R.S."/>
            <person name="Boore J.L."/>
        </authorList>
    </citation>
    <scope>NUCLEOTIDE SEQUENCE [LARGE SCALE GENOMIC DNA]</scope>
    <source>
        <strain evidence="2 3">cv. Gransden 2004</strain>
    </source>
</reference>
<keyword evidence="3" id="KW-1185">Reference proteome</keyword>
<proteinExistence type="predicted"/>
<name>A0A2K1K6X8_PHYPA</name>
<organism evidence="1">
    <name type="scientific">Physcomitrium patens</name>
    <name type="common">Spreading-leaved earth moss</name>
    <name type="synonym">Physcomitrella patens</name>
    <dbReference type="NCBI Taxonomy" id="3218"/>
    <lineage>
        <taxon>Eukaryota</taxon>
        <taxon>Viridiplantae</taxon>
        <taxon>Streptophyta</taxon>
        <taxon>Embryophyta</taxon>
        <taxon>Bryophyta</taxon>
        <taxon>Bryophytina</taxon>
        <taxon>Bryopsida</taxon>
        <taxon>Funariidae</taxon>
        <taxon>Funariales</taxon>
        <taxon>Funariaceae</taxon>
        <taxon>Physcomitrium</taxon>
    </lineage>
</organism>